<name>A0AAX1UE24_CERSP</name>
<feature type="compositionally biased region" description="Low complexity" evidence="1">
    <location>
        <begin position="18"/>
        <end position="31"/>
    </location>
</feature>
<evidence type="ECO:0000313" key="2">
    <source>
        <dbReference type="EMBL" id="RHZ90362.1"/>
    </source>
</evidence>
<sequence>MIGGAVDMRRAEPVRTSGQQKQQEQGQGCRMRGAKGRKAMKAKLVSLKLAPWDLGPLTPAQIAGKRIEEAAEVDPKTGKKSNPNRVIRTRRETWVGRYHRQGKLSVEQANIAAELFEAASGMLSRDPLAAIVKVDTSGTHDPEAERVDRRRKFFRMWEEIPAFARPVIQHVVLDDQSLHSLPGRLNSRHEARQLDRLQRGLQALHEAWS</sequence>
<organism evidence="2 3">
    <name type="scientific">Cereibacter sphaeroides</name>
    <name type="common">Rhodobacter sphaeroides</name>
    <dbReference type="NCBI Taxonomy" id="1063"/>
    <lineage>
        <taxon>Bacteria</taxon>
        <taxon>Pseudomonadati</taxon>
        <taxon>Pseudomonadota</taxon>
        <taxon>Alphaproteobacteria</taxon>
        <taxon>Rhodobacterales</taxon>
        <taxon>Paracoccaceae</taxon>
        <taxon>Cereibacter</taxon>
    </lineage>
</organism>
<reference evidence="2 3" key="1">
    <citation type="submission" date="2018-08" db="EMBL/GenBank/DDBJ databases">
        <title>Draft genome sequence of Rhodobacter sphaeroides FY.</title>
        <authorList>
            <person name="Rayyan A."/>
            <person name="Meyer T.E."/>
            <person name="Kyndt J.A."/>
        </authorList>
    </citation>
    <scope>NUCLEOTIDE SEQUENCE [LARGE SCALE GENOMIC DNA]</scope>
    <source>
        <strain evidence="2 3">FY</strain>
    </source>
</reference>
<dbReference type="AlphaFoldDB" id="A0AAX1UE24"/>
<dbReference type="Proteomes" id="UP000266305">
    <property type="component" value="Unassembled WGS sequence"/>
</dbReference>
<proteinExistence type="predicted"/>
<comment type="caution">
    <text evidence="2">The sequence shown here is derived from an EMBL/GenBank/DDBJ whole genome shotgun (WGS) entry which is preliminary data.</text>
</comment>
<gene>
    <name evidence="2" type="ORF">D1114_23595</name>
</gene>
<evidence type="ECO:0000256" key="1">
    <source>
        <dbReference type="SAM" id="MobiDB-lite"/>
    </source>
</evidence>
<accession>A0AAX1UE24</accession>
<evidence type="ECO:0008006" key="4">
    <source>
        <dbReference type="Google" id="ProtNLM"/>
    </source>
</evidence>
<feature type="region of interest" description="Disordered" evidence="1">
    <location>
        <begin position="1"/>
        <end position="37"/>
    </location>
</feature>
<protein>
    <recommendedName>
        <fullName evidence="4">DUF5681 domain-containing protein</fullName>
    </recommendedName>
</protein>
<evidence type="ECO:0000313" key="3">
    <source>
        <dbReference type="Proteomes" id="UP000266305"/>
    </source>
</evidence>
<dbReference type="EMBL" id="QWGP01000075">
    <property type="protein sequence ID" value="RHZ90362.1"/>
    <property type="molecule type" value="Genomic_DNA"/>
</dbReference>